<evidence type="ECO:0000313" key="3">
    <source>
        <dbReference type="Proteomes" id="UP000807769"/>
    </source>
</evidence>
<gene>
    <name evidence="2" type="ORF">BJ212DRAFT_1477420</name>
</gene>
<evidence type="ECO:0000256" key="1">
    <source>
        <dbReference type="SAM" id="MobiDB-lite"/>
    </source>
</evidence>
<dbReference type="RefSeq" id="XP_041196282.1">
    <property type="nucleotide sequence ID" value="XM_041339548.1"/>
</dbReference>
<keyword evidence="3" id="KW-1185">Reference proteome</keyword>
<dbReference type="Proteomes" id="UP000807769">
    <property type="component" value="Unassembled WGS sequence"/>
</dbReference>
<feature type="region of interest" description="Disordered" evidence="1">
    <location>
        <begin position="1"/>
        <end position="43"/>
    </location>
</feature>
<proteinExistence type="predicted"/>
<protein>
    <submittedName>
        <fullName evidence="2">Uncharacterized protein</fullName>
    </submittedName>
</protein>
<comment type="caution">
    <text evidence="2">The sequence shown here is derived from an EMBL/GenBank/DDBJ whole genome shotgun (WGS) entry which is preliminary data.</text>
</comment>
<accession>A0A9P7EHS8</accession>
<organism evidence="2 3">
    <name type="scientific">Suillus subaureus</name>
    <dbReference type="NCBI Taxonomy" id="48587"/>
    <lineage>
        <taxon>Eukaryota</taxon>
        <taxon>Fungi</taxon>
        <taxon>Dikarya</taxon>
        <taxon>Basidiomycota</taxon>
        <taxon>Agaricomycotina</taxon>
        <taxon>Agaricomycetes</taxon>
        <taxon>Agaricomycetidae</taxon>
        <taxon>Boletales</taxon>
        <taxon>Suillineae</taxon>
        <taxon>Suillaceae</taxon>
        <taxon>Suillus</taxon>
    </lineage>
</organism>
<dbReference type="OrthoDB" id="3208495at2759"/>
<sequence length="318" mass="36043">MHHAVKVHPRTNAPCKSSTAHALFDSPSPKPSQSPFDADANSERGETYFPAAMDSEMDLEGPNFGNRSELCNLSRPALPSRRVPRSFHDIEHPVKDLNGSDNTADVPRPSLPHRSRIQQVILTLQDAIQTVSNLFGLSRLYPRHPSFEPDKFIPSTLLARTCPMAVQEMDSPGLPDVLPLPYPFLNMTIYWLVSWMNSGSHRKSEAEVQRLITDVLQADDFDIKDLEGFSLRKSLWKLDKDDSRERITFPDDWVETDITINIPTKSTEEGPIAYTIHGFHYCPLVEVIHAAFADVQAHAFHLSPFKWLWQDPLDSHQE</sequence>
<name>A0A9P7EHS8_9AGAM</name>
<reference evidence="2" key="1">
    <citation type="journal article" date="2020" name="New Phytol.">
        <title>Comparative genomics reveals dynamic genome evolution in host specialist ectomycorrhizal fungi.</title>
        <authorList>
            <person name="Lofgren L.A."/>
            <person name="Nguyen N.H."/>
            <person name="Vilgalys R."/>
            <person name="Ruytinx J."/>
            <person name="Liao H.L."/>
            <person name="Branco S."/>
            <person name="Kuo A."/>
            <person name="LaButti K."/>
            <person name="Lipzen A."/>
            <person name="Andreopoulos W."/>
            <person name="Pangilinan J."/>
            <person name="Riley R."/>
            <person name="Hundley H."/>
            <person name="Na H."/>
            <person name="Barry K."/>
            <person name="Grigoriev I.V."/>
            <person name="Stajich J.E."/>
            <person name="Kennedy P.G."/>
        </authorList>
    </citation>
    <scope>NUCLEOTIDE SEQUENCE</scope>
    <source>
        <strain evidence="2">MN1</strain>
    </source>
</reference>
<evidence type="ECO:0000313" key="2">
    <source>
        <dbReference type="EMBL" id="KAG1821542.1"/>
    </source>
</evidence>
<dbReference type="EMBL" id="JABBWG010000006">
    <property type="protein sequence ID" value="KAG1821542.1"/>
    <property type="molecule type" value="Genomic_DNA"/>
</dbReference>
<dbReference type="GeneID" id="64633564"/>
<feature type="region of interest" description="Disordered" evidence="1">
    <location>
        <begin position="92"/>
        <end position="111"/>
    </location>
</feature>
<dbReference type="AlphaFoldDB" id="A0A9P7EHS8"/>